<protein>
    <submittedName>
        <fullName evidence="2">Uncharacterized protein</fullName>
    </submittedName>
</protein>
<comment type="caution">
    <text evidence="2">The sequence shown here is derived from an EMBL/GenBank/DDBJ whole genome shotgun (WGS) entry which is preliminary data.</text>
</comment>
<proteinExistence type="predicted"/>
<feature type="signal peptide" evidence="1">
    <location>
        <begin position="1"/>
        <end position="17"/>
    </location>
</feature>
<evidence type="ECO:0000313" key="2">
    <source>
        <dbReference type="EMBL" id="KAK0646220.1"/>
    </source>
</evidence>
<evidence type="ECO:0000313" key="3">
    <source>
        <dbReference type="Proteomes" id="UP001174936"/>
    </source>
</evidence>
<organism evidence="2 3">
    <name type="scientific">Cercophora newfieldiana</name>
    <dbReference type="NCBI Taxonomy" id="92897"/>
    <lineage>
        <taxon>Eukaryota</taxon>
        <taxon>Fungi</taxon>
        <taxon>Dikarya</taxon>
        <taxon>Ascomycota</taxon>
        <taxon>Pezizomycotina</taxon>
        <taxon>Sordariomycetes</taxon>
        <taxon>Sordariomycetidae</taxon>
        <taxon>Sordariales</taxon>
        <taxon>Lasiosphaeriaceae</taxon>
        <taxon>Cercophora</taxon>
    </lineage>
</organism>
<dbReference type="EMBL" id="JAULSV010000004">
    <property type="protein sequence ID" value="KAK0646220.1"/>
    <property type="molecule type" value="Genomic_DNA"/>
</dbReference>
<keyword evidence="3" id="KW-1185">Reference proteome</keyword>
<accession>A0AA40CPG6</accession>
<keyword evidence="1" id="KW-0732">Signal</keyword>
<evidence type="ECO:0000256" key="1">
    <source>
        <dbReference type="SAM" id="SignalP"/>
    </source>
</evidence>
<dbReference type="AlphaFoldDB" id="A0AA40CPG6"/>
<gene>
    <name evidence="2" type="ORF">B0T16DRAFT_390693</name>
</gene>
<name>A0AA40CPG6_9PEZI</name>
<sequence>MLDQVFTALVGFGCLAAAVPTVPVARHRNGGLNQTNFVNGGNGFAGIDQLAQLAEADLLAQVQSQLLLSAELQAIKDNIRINSLKARFPQVNTVLVTVTNVIDARNPVGINNRYLLNQLLVDNGFPNQQQVIMVTESQTYTITETASSTTESATSTLDLGSLASAATATPTASSLTLPLVTGAGGLDLGLGLSGIGIGQGAASVIQQQTTVTTFNPLSGIPVSFLNNPQALLLPYDTAAPSSPFVFEDPANIIYGGVNGLLVQGLSSLQADCAAFGLGGNAFLGGAAGLGSTGVFSSLQQAVSFQLTSIQVGGATQVIPPSILLAHPDLAGALRVNKATGTATVEAEASATAAAEATSSAAH</sequence>
<dbReference type="Proteomes" id="UP001174936">
    <property type="component" value="Unassembled WGS sequence"/>
</dbReference>
<reference evidence="2" key="1">
    <citation type="submission" date="2023-06" db="EMBL/GenBank/DDBJ databases">
        <title>Genome-scale phylogeny and comparative genomics of the fungal order Sordariales.</title>
        <authorList>
            <consortium name="Lawrence Berkeley National Laboratory"/>
            <person name="Hensen N."/>
            <person name="Bonometti L."/>
            <person name="Westerberg I."/>
            <person name="Brannstrom I.O."/>
            <person name="Guillou S."/>
            <person name="Cros-Aarteil S."/>
            <person name="Calhoun S."/>
            <person name="Haridas S."/>
            <person name="Kuo A."/>
            <person name="Mondo S."/>
            <person name="Pangilinan J."/>
            <person name="Riley R."/>
            <person name="Labutti K."/>
            <person name="Andreopoulos B."/>
            <person name="Lipzen A."/>
            <person name="Chen C."/>
            <person name="Yanf M."/>
            <person name="Daum C."/>
            <person name="Ng V."/>
            <person name="Clum A."/>
            <person name="Steindorff A."/>
            <person name="Ohm R."/>
            <person name="Martin F."/>
            <person name="Silar P."/>
            <person name="Natvig D."/>
            <person name="Lalanne C."/>
            <person name="Gautier V."/>
            <person name="Ament-Velasquez S.L."/>
            <person name="Kruys A."/>
            <person name="Hutchinson M.I."/>
            <person name="Powell A.J."/>
            <person name="Barry K."/>
            <person name="Miller A.N."/>
            <person name="Grigoriev I.V."/>
            <person name="Debuchy R."/>
            <person name="Gladieux P."/>
            <person name="Thoren M.H."/>
            <person name="Johannesson H."/>
        </authorList>
    </citation>
    <scope>NUCLEOTIDE SEQUENCE</scope>
    <source>
        <strain evidence="2">SMH2532-1</strain>
    </source>
</reference>
<feature type="chain" id="PRO_5041352288" evidence="1">
    <location>
        <begin position="18"/>
        <end position="362"/>
    </location>
</feature>